<sequence length="88" mass="10077">MDNQIVMLNFDQSYIYQNFYRKESVKWLDFTDMLGVHMFCEKSTAQRISEKLPDSSQGAVTFLGGGKFSLHIILADIQNNTAFFLGTI</sequence>
<reference evidence="1 2" key="1">
    <citation type="submission" date="2023-10" db="EMBL/GenBank/DDBJ databases">
        <title>Virgibacillus halophilus 5B73C genome.</title>
        <authorList>
            <person name="Miliotis G."/>
            <person name="Sengupta P."/>
            <person name="Hameed A."/>
            <person name="Chuvochina M."/>
            <person name="Mcdonagh F."/>
            <person name="Simpson A.C."/>
            <person name="Singh N.K."/>
            <person name="Rekha P.D."/>
            <person name="Raman K."/>
            <person name="Hugenholtz P."/>
            <person name="Venkateswaran K."/>
        </authorList>
    </citation>
    <scope>NUCLEOTIDE SEQUENCE [LARGE SCALE GENOMIC DNA]</scope>
    <source>
        <strain evidence="1 2">5B73C</strain>
    </source>
</reference>
<comment type="caution">
    <text evidence="1">The sequence shown here is derived from an EMBL/GenBank/DDBJ whole genome shotgun (WGS) entry which is preliminary data.</text>
</comment>
<protein>
    <submittedName>
        <fullName evidence="1">Uncharacterized protein</fullName>
    </submittedName>
</protein>
<proteinExistence type="predicted"/>
<gene>
    <name evidence="1" type="ORF">RWE15_13130</name>
</gene>
<organism evidence="1 2">
    <name type="scientific">Tigheibacillus halophilus</name>
    <dbReference type="NCBI Taxonomy" id="361280"/>
    <lineage>
        <taxon>Bacteria</taxon>
        <taxon>Bacillati</taxon>
        <taxon>Bacillota</taxon>
        <taxon>Bacilli</taxon>
        <taxon>Bacillales</taxon>
        <taxon>Bacillaceae</taxon>
        <taxon>Tigheibacillus</taxon>
    </lineage>
</organism>
<accession>A0ABU5C7L3</accession>
<dbReference type="EMBL" id="JAWDIP010000003">
    <property type="protein sequence ID" value="MDY0395190.1"/>
    <property type="molecule type" value="Genomic_DNA"/>
</dbReference>
<evidence type="ECO:0000313" key="1">
    <source>
        <dbReference type="EMBL" id="MDY0395190.1"/>
    </source>
</evidence>
<evidence type="ECO:0000313" key="2">
    <source>
        <dbReference type="Proteomes" id="UP001281447"/>
    </source>
</evidence>
<dbReference type="Proteomes" id="UP001281447">
    <property type="component" value="Unassembled WGS sequence"/>
</dbReference>
<name>A0ABU5C7L3_9BACI</name>
<keyword evidence="2" id="KW-1185">Reference proteome</keyword>